<dbReference type="PROSITE" id="PS00972">
    <property type="entry name" value="USP_1"/>
    <property type="match status" value="1"/>
</dbReference>
<dbReference type="Pfam" id="PF00443">
    <property type="entry name" value="UCH"/>
    <property type="match status" value="1"/>
</dbReference>
<feature type="region of interest" description="Disordered" evidence="1">
    <location>
        <begin position="1772"/>
        <end position="1797"/>
    </location>
</feature>
<dbReference type="InterPro" id="IPR001394">
    <property type="entry name" value="Peptidase_C19_UCH"/>
</dbReference>
<dbReference type="InterPro" id="IPR038765">
    <property type="entry name" value="Papain-like_cys_pep_sf"/>
</dbReference>
<dbReference type="OMA" id="GHYWSYT"/>
<gene>
    <name evidence="3" type="ORF">SEPMUDRAFT_84517</name>
</gene>
<dbReference type="GeneID" id="27907493"/>
<evidence type="ECO:0000259" key="2">
    <source>
        <dbReference type="PROSITE" id="PS50235"/>
    </source>
</evidence>
<dbReference type="PROSITE" id="PS00973">
    <property type="entry name" value="USP_2"/>
    <property type="match status" value="1"/>
</dbReference>
<dbReference type="RefSeq" id="XP_016761686.1">
    <property type="nucleotide sequence ID" value="XM_016910356.1"/>
</dbReference>
<dbReference type="InterPro" id="IPR028889">
    <property type="entry name" value="USP"/>
</dbReference>
<dbReference type="GO" id="GO:0005634">
    <property type="term" value="C:nucleus"/>
    <property type="evidence" value="ECO:0007669"/>
    <property type="project" value="TreeGrafter"/>
</dbReference>
<accession>M3D5X6</accession>
<reference evidence="3 4" key="1">
    <citation type="journal article" date="2012" name="PLoS Pathog.">
        <title>Diverse lifestyles and strategies of plant pathogenesis encoded in the genomes of eighteen Dothideomycetes fungi.</title>
        <authorList>
            <person name="Ohm R.A."/>
            <person name="Feau N."/>
            <person name="Henrissat B."/>
            <person name="Schoch C.L."/>
            <person name="Horwitz B.A."/>
            <person name="Barry K.W."/>
            <person name="Condon B.J."/>
            <person name="Copeland A.C."/>
            <person name="Dhillon B."/>
            <person name="Glaser F."/>
            <person name="Hesse C.N."/>
            <person name="Kosti I."/>
            <person name="LaButti K."/>
            <person name="Lindquist E.A."/>
            <person name="Lucas S."/>
            <person name="Salamov A.A."/>
            <person name="Bradshaw R.E."/>
            <person name="Ciuffetti L."/>
            <person name="Hamelin R.C."/>
            <person name="Kema G.H.J."/>
            <person name="Lawrence C."/>
            <person name="Scott J.A."/>
            <person name="Spatafora J.W."/>
            <person name="Turgeon B.G."/>
            <person name="de Wit P.J.G.M."/>
            <person name="Zhong S."/>
            <person name="Goodwin S.B."/>
            <person name="Grigoriev I.V."/>
        </authorList>
    </citation>
    <scope>NUCLEOTIDE SEQUENCE [LARGE SCALE GENOMIC DNA]</scope>
    <source>
        <strain evidence="3 4">SO2202</strain>
    </source>
</reference>
<dbReference type="Proteomes" id="UP000016931">
    <property type="component" value="Unassembled WGS sequence"/>
</dbReference>
<dbReference type="OrthoDB" id="420187at2759"/>
<organism evidence="3 4">
    <name type="scientific">Sphaerulina musiva (strain SO2202)</name>
    <name type="common">Poplar stem canker fungus</name>
    <name type="synonym">Septoria musiva</name>
    <dbReference type="NCBI Taxonomy" id="692275"/>
    <lineage>
        <taxon>Eukaryota</taxon>
        <taxon>Fungi</taxon>
        <taxon>Dikarya</taxon>
        <taxon>Ascomycota</taxon>
        <taxon>Pezizomycotina</taxon>
        <taxon>Dothideomycetes</taxon>
        <taxon>Dothideomycetidae</taxon>
        <taxon>Mycosphaerellales</taxon>
        <taxon>Mycosphaerellaceae</taxon>
        <taxon>Sphaerulina</taxon>
    </lineage>
</organism>
<dbReference type="InterPro" id="IPR018200">
    <property type="entry name" value="USP_CS"/>
</dbReference>
<feature type="region of interest" description="Disordered" evidence="1">
    <location>
        <begin position="2299"/>
        <end position="2325"/>
    </location>
</feature>
<dbReference type="EMBL" id="KB456263">
    <property type="protein sequence ID" value="EMF13565.1"/>
    <property type="molecule type" value="Genomic_DNA"/>
</dbReference>
<name>M3D5X6_SPHMS</name>
<proteinExistence type="predicted"/>
<sequence length="2325" mass="260594">MAPFSSTLLLDPAEPAIPPISQIKFVLNTVATSWLQPQYFDNLSKWLSQHVATTPPDGPGVRERYLDDLDFFGLLGLLCYNICQRELNLFDEIRADEYGLPELVLSVDAFMGAIFSLAARLLQYLPHVVDSAVARRDSAQTARTRQPIPLLSWVQVLAQLLALHRARQLTTYFRDPLGYKPKTEAKAYQHQCSEDASIISGLTHLLQSLSQHHREVENAWEGIDAVLRIVEVLDLKGSKDAESLLATIHTSILPVICEKHPRALPDNFHGMLVTVARRLLSALTQSADAQGLAHLNQQYIQRGFDAFDSEHQQDDDDVTVLLQSVGEHDRVDLEALITTAWSLQAYRSYIHSGIMDVQGHGINFLGSRLLEIYKEYRVDPEHFNHPVVQHAARFLRKNELTRYIFGPKSHTSLVKQSQNIIGYLAATHAYTNLETDIIWESCTSSVEVEFAKAAFAVLVDVSRFLELDQLLHLARKYTTTEPAKLGQDAVDSLTDLFQKVQMHVHNNGEARTDKHRRLDTAFISIEIMMRADGTHLSPSSFQLRESARLELFRFAKGNYEAQDRKLILERCVPHIVNPSKHATTSIEIVSMFLQECGGDEEEAGALLGLLPVESAVSELAGYVKAQRKAGGDQRNLDLNNVAVRISLIIHLMGIAKSNPSDGLLKSFFDCTVGSLAINNEARERAWITVSIIGGPDGIPIGKQLLGHWLKVEVVNLAPELTTPRLLIHLVNQLERWARIPESADSYPRLLDFVFWRKLVQIAESPASTAATAHDMICHMLFVTPKEFSDKTSTAECHVQFMQCQIRSICDEYNKMCDDNKVTVVAGKVGLLQSVLERSQEHSMSYRLAQTPDITLVKGPNEKTICYSLEIHGAGHSQPSIVRAHADAATKTSELAAKLPSITGAADHRLIVAGKEIVLEERADSPLSDLGVQASGVISICPRHNIHSDLGKVLTMPGVVERQVLEHYDQLEALLDAPDPIAAKMTEILARVPTPLQVRDKISSAKYLASDLFPPGGMWRSMFYLDALHQHLKDLARLGVADEAFVRHGVTVLIHALSDDSRPGQHDVCLRAMRVLTAFLQEKPTVMEPTSLIDSPAQFCSCLFRIINEAISLPPEHTGIRHTITRDAFLLLQEASRRQPTIWHSFTEDPGVVHLHTRILFDSDVELSTSAAEMIKEFCVDPSTSSDIVDFYMNTTLTVLPEALRHSGRAKHYFELTTKLLLINSVLRTDASRARTITDRLLSIFWSYDHIETADLPVLDVVMAGLIDLISESVKVLRSFKKPVELSGLAAKLFGKFLFDVENKSSHQLFHKQSRGAMYELIKAVCDTKDDFNELLQAMSKPLQAAGDDPNDKYMGHKEHLRPPTQFAGLFNLGQTCYMNSLLQQLYANVPFRQFILNTPTDPERQKLLWQVQNLFAMMQNSGRPAVDTTAVARELSTDVNSQEDVHSFYAELLSRLENELPAEARTAFQNFYTGRLITQVKGDCGHVSPKTEPFVDLPIVVKNKNNLAETLDELVQGEPMQGTNQYKCQACDPDGEGKLVDAMRRSCPDVTPDNLTFCLKRFEYDAFQNADATKVNDRFEFPETIDMSRYHHTYLDHPDADIDRDIFELVGVIVHMGTMGYGHYWSYTLLRDVSVPETNTCSWVRLEDRNVTTCQAGFAQVQHDCFGGLKFGNGQDRTDNAYVLFYQRKSAGEAHSITPASSMVYEPETQALLPPRVPMPKDMADDIRKENEWLHRVAHLFDDDLCGLLEWVLAQCKRLGYITHTPTADSLDLPADVSSDNEKEEAADEEVVERRDSDGAHNDEFAILLSRVATTFIQRIAPCDPMPLKKLRMITNGLVALFADQPKLASCVLRDFTSTNWFRLIIGHNNERVRDTIEIFVWHCLGVAREHDPAAYGEVMGQFRLLHASYLGMPTRIADLDWNAYLSFASYMASLSPADTAAVLDQGYWSWVFEMLDLPWDQATQDKYPGLVDKLSVNPRKMSALYEFVIELLEHHLALPAQDVFSPENGLHVIIGGNALLKKSEFILFGRKAYVDGVFSWIRTARFADSNGGNWRDFAPGKLLGILISRSGLSSSLQIILLQHINAEEEQFGSVLNLALHFCLAVESEERAVAIFTAVTRIAPSWEGCEGELVQIIPSAFEAMPRVVLITLESWALHFLLLKARMVRRPMAEFVKKCVFGADADLTEPDLVAVRARLAAKLTRDGASVLRRAFHEEQPRNRYESLIEVYQLVIPYLESLRQRVGEQLQAFGGGNVTQELRVEYDRAQQTLGALENLGAMVGAWGADTTVSHYLPADVVRSTEDESEDYESEDVDAEWDSSSEFA</sequence>
<dbReference type="GO" id="GO:0016579">
    <property type="term" value="P:protein deubiquitination"/>
    <property type="evidence" value="ECO:0007669"/>
    <property type="project" value="InterPro"/>
</dbReference>
<evidence type="ECO:0000256" key="1">
    <source>
        <dbReference type="SAM" id="MobiDB-lite"/>
    </source>
</evidence>
<dbReference type="PANTHER" id="PTHR24006:SF827">
    <property type="entry name" value="UBIQUITIN CARBOXYL-TERMINAL HYDROLASE 34"/>
    <property type="match status" value="1"/>
</dbReference>
<dbReference type="Gene3D" id="3.90.70.10">
    <property type="entry name" value="Cysteine proteinases"/>
    <property type="match status" value="1"/>
</dbReference>
<dbReference type="InterPro" id="IPR050164">
    <property type="entry name" value="Peptidase_C19"/>
</dbReference>
<dbReference type="STRING" id="692275.M3D5X6"/>
<dbReference type="PANTHER" id="PTHR24006">
    <property type="entry name" value="UBIQUITIN CARBOXYL-TERMINAL HYDROLASE"/>
    <property type="match status" value="1"/>
</dbReference>
<feature type="domain" description="USP" evidence="2">
    <location>
        <begin position="1367"/>
        <end position="1689"/>
    </location>
</feature>
<protein>
    <recommendedName>
        <fullName evidence="2">USP domain-containing protein</fullName>
    </recommendedName>
</protein>
<dbReference type="GO" id="GO:0004843">
    <property type="term" value="F:cysteine-type deubiquitinase activity"/>
    <property type="evidence" value="ECO:0007669"/>
    <property type="project" value="InterPro"/>
</dbReference>
<feature type="compositionally biased region" description="Acidic residues" evidence="1">
    <location>
        <begin position="1782"/>
        <end position="1791"/>
    </location>
</feature>
<dbReference type="PROSITE" id="PS50235">
    <property type="entry name" value="USP_3"/>
    <property type="match status" value="1"/>
</dbReference>
<evidence type="ECO:0000313" key="3">
    <source>
        <dbReference type="EMBL" id="EMF13565.1"/>
    </source>
</evidence>
<dbReference type="eggNOG" id="KOG1866">
    <property type="taxonomic scope" value="Eukaryota"/>
</dbReference>
<evidence type="ECO:0000313" key="4">
    <source>
        <dbReference type="Proteomes" id="UP000016931"/>
    </source>
</evidence>
<dbReference type="GO" id="GO:0005829">
    <property type="term" value="C:cytosol"/>
    <property type="evidence" value="ECO:0007669"/>
    <property type="project" value="TreeGrafter"/>
</dbReference>
<feature type="compositionally biased region" description="Acidic residues" evidence="1">
    <location>
        <begin position="2304"/>
        <end position="2325"/>
    </location>
</feature>
<dbReference type="HOGENOM" id="CLU_229926_0_0_1"/>
<dbReference type="SUPFAM" id="SSF54001">
    <property type="entry name" value="Cysteine proteinases"/>
    <property type="match status" value="1"/>
</dbReference>
<keyword evidence="4" id="KW-1185">Reference proteome</keyword>